<evidence type="ECO:0000256" key="2">
    <source>
        <dbReference type="SAM" id="Coils"/>
    </source>
</evidence>
<reference evidence="4 5" key="1">
    <citation type="submission" date="2018-06" db="EMBL/GenBank/DDBJ databases">
        <title>Paenibacillus montanisoli sp. nov., isolated from mountain area soil.</title>
        <authorList>
            <person name="Wu M."/>
        </authorList>
    </citation>
    <scope>NUCLEOTIDE SEQUENCE [LARGE SCALE GENOMIC DNA]</scope>
    <source>
        <strain evidence="4 5">RA17</strain>
    </source>
</reference>
<dbReference type="InterPro" id="IPR002901">
    <property type="entry name" value="MGlyc_endo_b_GlcNAc-like_dom"/>
</dbReference>
<feature type="coiled-coil region" evidence="2">
    <location>
        <begin position="161"/>
        <end position="199"/>
    </location>
</feature>
<keyword evidence="1" id="KW-0378">Hydrolase</keyword>
<keyword evidence="5" id="KW-1185">Reference proteome</keyword>
<evidence type="ECO:0000256" key="1">
    <source>
        <dbReference type="ARBA" id="ARBA00022801"/>
    </source>
</evidence>
<dbReference type="OrthoDB" id="977752at2"/>
<evidence type="ECO:0000259" key="3">
    <source>
        <dbReference type="Pfam" id="PF01832"/>
    </source>
</evidence>
<dbReference type="InterPro" id="IPR051056">
    <property type="entry name" value="Glycosyl_Hydrolase_73"/>
</dbReference>
<gene>
    <name evidence="4" type="ORF">DL346_13130</name>
</gene>
<dbReference type="PANTHER" id="PTHR33308">
    <property type="entry name" value="PEPTIDOGLYCAN HYDROLASE FLGJ"/>
    <property type="match status" value="1"/>
</dbReference>
<proteinExistence type="predicted"/>
<keyword evidence="2" id="KW-0175">Coiled coil</keyword>
<name>A0A328U8A1_9BACL</name>
<dbReference type="Pfam" id="PF01832">
    <property type="entry name" value="Glucosaminidase"/>
    <property type="match status" value="1"/>
</dbReference>
<dbReference type="Proteomes" id="UP000249260">
    <property type="component" value="Unassembled WGS sequence"/>
</dbReference>
<comment type="caution">
    <text evidence="4">The sequence shown here is derived from an EMBL/GenBank/DDBJ whole genome shotgun (WGS) entry which is preliminary data.</text>
</comment>
<dbReference type="EMBL" id="QLUW01000002">
    <property type="protein sequence ID" value="RAP76334.1"/>
    <property type="molecule type" value="Genomic_DNA"/>
</dbReference>
<dbReference type="PANTHER" id="PTHR33308:SF9">
    <property type="entry name" value="PEPTIDOGLYCAN HYDROLASE FLGJ"/>
    <property type="match status" value="1"/>
</dbReference>
<accession>A0A328U8A1</accession>
<feature type="domain" description="Mannosyl-glycoprotein endo-beta-N-acetylglucosamidase-like" evidence="3">
    <location>
        <begin position="20"/>
        <end position="144"/>
    </location>
</feature>
<dbReference type="AlphaFoldDB" id="A0A328U8A1"/>
<evidence type="ECO:0000313" key="4">
    <source>
        <dbReference type="EMBL" id="RAP76334.1"/>
    </source>
</evidence>
<dbReference type="Gene3D" id="1.10.530.10">
    <property type="match status" value="1"/>
</dbReference>
<dbReference type="GO" id="GO:0004040">
    <property type="term" value="F:amidase activity"/>
    <property type="evidence" value="ECO:0007669"/>
    <property type="project" value="InterPro"/>
</dbReference>
<organism evidence="4 5">
    <name type="scientific">Paenibacillus montanisoli</name>
    <dbReference type="NCBI Taxonomy" id="2081970"/>
    <lineage>
        <taxon>Bacteria</taxon>
        <taxon>Bacillati</taxon>
        <taxon>Bacillota</taxon>
        <taxon>Bacilli</taxon>
        <taxon>Bacillales</taxon>
        <taxon>Paenibacillaceae</taxon>
        <taxon>Paenibacillus</taxon>
    </lineage>
</organism>
<protein>
    <submittedName>
        <fullName evidence="4">Muramidase (Flagellum-specific)</fullName>
    </submittedName>
</protein>
<sequence length="255" mass="28649">MDKPSFFALLLPIAKRLQAEGSPIFPSVRLAQSWHETGGNIPDWNNLCGYQVGTGVTNEYWKGRVVTKRICEAVDGQRVPVTVTIRAYDSIYDYYKDQDLLLARSRYIPVWTAANPVMQAQMLFQCGYAADPAYAEKLIGIMEDSSLFQHDAVSEGVEFETAEQMEAHEALRKQVASLKEEIERLSEALLDQTDALKELQLWALDTDARNRMDAAPSWAQSAVDAALRAKLIDTPSGGSYDFYRLLAVLHRKNLI</sequence>
<dbReference type="RefSeq" id="WP_112882555.1">
    <property type="nucleotide sequence ID" value="NZ_QLUW01000002.1"/>
</dbReference>
<evidence type="ECO:0000313" key="5">
    <source>
        <dbReference type="Proteomes" id="UP000249260"/>
    </source>
</evidence>